<keyword evidence="3 4" id="KW-0408">Iron</keyword>
<comment type="similarity">
    <text evidence="5">Belongs to the cytochrome P450 family.</text>
</comment>
<dbReference type="PRINTS" id="PR00463">
    <property type="entry name" value="EP450I"/>
</dbReference>
<dbReference type="SUPFAM" id="SSF48264">
    <property type="entry name" value="Cytochrome P450"/>
    <property type="match status" value="1"/>
</dbReference>
<evidence type="ECO:0000256" key="2">
    <source>
        <dbReference type="ARBA" id="ARBA00022723"/>
    </source>
</evidence>
<keyword evidence="8" id="KW-1185">Reference proteome</keyword>
<evidence type="ECO:0000313" key="8">
    <source>
        <dbReference type="Proteomes" id="UP000481288"/>
    </source>
</evidence>
<dbReference type="EMBL" id="QGMG01001016">
    <property type="protein sequence ID" value="TVY50753.1"/>
    <property type="molecule type" value="Genomic_DNA"/>
</dbReference>
<name>A0A7D8YHR9_9HELO</name>
<evidence type="ECO:0000256" key="4">
    <source>
        <dbReference type="PIRSR" id="PIRSR602401-1"/>
    </source>
</evidence>
<keyword evidence="6" id="KW-0812">Transmembrane</keyword>
<dbReference type="OrthoDB" id="3934656at2759"/>
<keyword evidence="6" id="KW-0472">Membrane</keyword>
<organism evidence="7 8">
    <name type="scientific">Lachnellula cervina</name>
    <dbReference type="NCBI Taxonomy" id="1316786"/>
    <lineage>
        <taxon>Eukaryota</taxon>
        <taxon>Fungi</taxon>
        <taxon>Dikarya</taxon>
        <taxon>Ascomycota</taxon>
        <taxon>Pezizomycotina</taxon>
        <taxon>Leotiomycetes</taxon>
        <taxon>Helotiales</taxon>
        <taxon>Lachnaceae</taxon>
        <taxon>Lachnellula</taxon>
    </lineage>
</organism>
<dbReference type="InterPro" id="IPR036396">
    <property type="entry name" value="Cyt_P450_sf"/>
</dbReference>
<keyword evidence="5 7" id="KW-0503">Monooxygenase</keyword>
<feature type="binding site" description="axial binding residue" evidence="4">
    <location>
        <position position="456"/>
    </location>
    <ligand>
        <name>heme</name>
        <dbReference type="ChEBI" id="CHEBI:30413"/>
    </ligand>
    <ligandPart>
        <name>Fe</name>
        <dbReference type="ChEBI" id="CHEBI:18248"/>
    </ligandPart>
</feature>
<dbReference type="PANTHER" id="PTHR24305">
    <property type="entry name" value="CYTOCHROME P450"/>
    <property type="match status" value="1"/>
</dbReference>
<dbReference type="CDD" id="cd11060">
    <property type="entry name" value="CYP57A1-like"/>
    <property type="match status" value="1"/>
</dbReference>
<dbReference type="Pfam" id="PF00067">
    <property type="entry name" value="p450"/>
    <property type="match status" value="1"/>
</dbReference>
<protein>
    <submittedName>
        <fullName evidence="7">Cytochrome P450 monooxygenase mpaDE</fullName>
    </submittedName>
</protein>
<dbReference type="GO" id="GO:0020037">
    <property type="term" value="F:heme binding"/>
    <property type="evidence" value="ECO:0007669"/>
    <property type="project" value="InterPro"/>
</dbReference>
<dbReference type="InterPro" id="IPR017972">
    <property type="entry name" value="Cyt_P450_CS"/>
</dbReference>
<dbReference type="InterPro" id="IPR001128">
    <property type="entry name" value="Cyt_P450"/>
</dbReference>
<dbReference type="PROSITE" id="PS00086">
    <property type="entry name" value="CYTOCHROME_P450"/>
    <property type="match status" value="1"/>
</dbReference>
<keyword evidence="2 4" id="KW-0479">Metal-binding</keyword>
<dbReference type="InterPro" id="IPR050121">
    <property type="entry name" value="Cytochrome_P450_monoxygenase"/>
</dbReference>
<proteinExistence type="inferred from homology"/>
<dbReference type="GO" id="GO:0016705">
    <property type="term" value="F:oxidoreductase activity, acting on paired donors, with incorporation or reduction of molecular oxygen"/>
    <property type="evidence" value="ECO:0007669"/>
    <property type="project" value="InterPro"/>
</dbReference>
<comment type="caution">
    <text evidence="7">The sequence shown here is derived from an EMBL/GenBank/DDBJ whole genome shotgun (WGS) entry which is preliminary data.</text>
</comment>
<keyword evidence="6" id="KW-1133">Transmembrane helix</keyword>
<evidence type="ECO:0000256" key="6">
    <source>
        <dbReference type="SAM" id="Phobius"/>
    </source>
</evidence>
<evidence type="ECO:0000256" key="1">
    <source>
        <dbReference type="ARBA" id="ARBA00001971"/>
    </source>
</evidence>
<dbReference type="PRINTS" id="PR00385">
    <property type="entry name" value="P450"/>
</dbReference>
<gene>
    <name evidence="7" type="primary">mpaDE_1</name>
    <name evidence="7" type="ORF">LCER1_G006223</name>
</gene>
<accession>A0A7D8YHR9</accession>
<evidence type="ECO:0000256" key="5">
    <source>
        <dbReference type="RuleBase" id="RU000461"/>
    </source>
</evidence>
<reference evidence="7 8" key="1">
    <citation type="submission" date="2018-05" db="EMBL/GenBank/DDBJ databases">
        <title>Whole genome sequencing for identification of molecular markers to develop diagnostic detection tools for the regulated plant pathogen Lachnellula willkommii.</title>
        <authorList>
            <person name="Giroux E."/>
            <person name="Bilodeau G."/>
        </authorList>
    </citation>
    <scope>NUCLEOTIDE SEQUENCE [LARGE SCALE GENOMIC DNA]</scope>
    <source>
        <strain evidence="7 8">CBS 625.97</strain>
    </source>
</reference>
<dbReference type="PANTHER" id="PTHR24305:SF180">
    <property type="entry name" value="P450, PUTATIVE (EUROFUNG)-RELATED"/>
    <property type="match status" value="1"/>
</dbReference>
<dbReference type="GO" id="GO:0004497">
    <property type="term" value="F:monooxygenase activity"/>
    <property type="evidence" value="ECO:0007669"/>
    <property type="project" value="UniProtKB-KW"/>
</dbReference>
<keyword evidence="5" id="KW-0560">Oxidoreductase</keyword>
<dbReference type="Gene3D" id="1.10.630.10">
    <property type="entry name" value="Cytochrome P450"/>
    <property type="match status" value="1"/>
</dbReference>
<dbReference type="AlphaFoldDB" id="A0A7D8YHR9"/>
<evidence type="ECO:0000313" key="7">
    <source>
        <dbReference type="EMBL" id="TVY50753.1"/>
    </source>
</evidence>
<feature type="transmembrane region" description="Helical" evidence="6">
    <location>
        <begin position="12"/>
        <end position="33"/>
    </location>
</feature>
<comment type="cofactor">
    <cofactor evidence="1 4">
        <name>heme</name>
        <dbReference type="ChEBI" id="CHEBI:30413"/>
    </cofactor>
</comment>
<sequence length="511" mass="58516">MDFLVLLVHGSLLWAVIYAILCCIAVILFWELFSPLHAFPGPPAARFTNIWRAMVTASGHVDQANIKWHRTYGSAVRVGPNTISINDPELIRTIYATKNPWPKSDMYRTNDVLINGVRLSNLFNTQDNHWHDTYMNPIRSLWTMTKVLDMESLIDETLNKFTAKMDVKFADVEHNCMMDEWLGYFAWDVMANISFGKHYGFIDEERDVENLIADSTKGLYYFAPISQIPWLDCLLDKNLIKRIGPKPTLTGVNYAIDVVTTYHQALGSGSGRVEHYLDKYVKLKEAHPKIMDDNQVVNYLMLNILAGGDTTSSTMRAVVYYLSKNTSAYQKLISELDAANFSLPAKWRDIRKLTYLDAVVQEALRINPGIAMILERVVPQSGFTLPDGRFIPGGTAIGINPAVTNRNVDVFGQDADHFNPDRWLKKDEENEEEFRDRCRKMKDVASFVFGGGNRVCMGRNLAILEIYKLFATLYSLFDIKLVNNDHSWKYHNAWFVYQYNIPMTVSRRVKT</sequence>
<keyword evidence="4 5" id="KW-0349">Heme</keyword>
<dbReference type="InterPro" id="IPR002401">
    <property type="entry name" value="Cyt_P450_E_grp-I"/>
</dbReference>
<dbReference type="Proteomes" id="UP000481288">
    <property type="component" value="Unassembled WGS sequence"/>
</dbReference>
<evidence type="ECO:0000256" key="3">
    <source>
        <dbReference type="ARBA" id="ARBA00023004"/>
    </source>
</evidence>
<dbReference type="GO" id="GO:0005506">
    <property type="term" value="F:iron ion binding"/>
    <property type="evidence" value="ECO:0007669"/>
    <property type="project" value="InterPro"/>
</dbReference>